<organism evidence="1 2">
    <name type="scientific">Halovivax ruber (strain DSM 18193 / JCM 13892 / XH-70)</name>
    <dbReference type="NCBI Taxonomy" id="797302"/>
    <lineage>
        <taxon>Archaea</taxon>
        <taxon>Methanobacteriati</taxon>
        <taxon>Methanobacteriota</taxon>
        <taxon>Stenosarchaea group</taxon>
        <taxon>Halobacteria</taxon>
        <taxon>Halobacteriales</taxon>
        <taxon>Natrialbaceae</taxon>
        <taxon>Halovivax</taxon>
    </lineage>
</organism>
<sequence>MIVVRTTDFELYHGVVTELRDRDVTFTTIEPAQPLPDETTVVITDDATETTDIDADLPIVTGEPDSPRQAVDCALTLTRGDSGRTIVGVDPGRKPGIAVLVDEVVVAAFQVPLADAVETIEAELATADDPIVRIGDGARLQGTTIVNDLADDIRVELVDETGTTPYLGTGARGMGDVLAATNIARIEGESITEREFEPTAGELQVIKDRSRNAGETNRAIDDRFARQVAAGELTIAEALAAHRAETDDE</sequence>
<dbReference type="eggNOG" id="arCOG03142">
    <property type="taxonomic scope" value="Archaea"/>
</dbReference>
<proteinExistence type="predicted"/>
<dbReference type="HOGENOM" id="CLU_1080186_0_0_2"/>
<keyword evidence="2" id="KW-1185">Reference proteome</keyword>
<dbReference type="OrthoDB" id="17710at2157"/>
<dbReference type="EMBL" id="CP003050">
    <property type="protein sequence ID" value="AGB16609.1"/>
    <property type="molecule type" value="Genomic_DNA"/>
</dbReference>
<dbReference type="Proteomes" id="UP000010846">
    <property type="component" value="Chromosome"/>
</dbReference>
<dbReference type="RefSeq" id="WP_015301223.1">
    <property type="nucleotide sequence ID" value="NC_019964.1"/>
</dbReference>
<evidence type="ECO:0000313" key="2">
    <source>
        <dbReference type="Proteomes" id="UP000010846"/>
    </source>
</evidence>
<dbReference type="GeneID" id="14376523"/>
<protein>
    <submittedName>
        <fullName evidence="1">Uncharacterized protein</fullName>
    </submittedName>
</protein>
<name>L0ICW5_HALRX</name>
<accession>L0ICW5</accession>
<reference evidence="1" key="1">
    <citation type="submission" date="2011-09" db="EMBL/GenBank/DDBJ databases">
        <title>Complete sequence of Halovivax ruber XH-70.</title>
        <authorList>
            <consortium name="US DOE Joint Genome Institute"/>
            <person name="Lucas S."/>
            <person name="Han J."/>
            <person name="Lapidus A."/>
            <person name="Cheng J.-F."/>
            <person name="Goodwin L."/>
            <person name="Pitluck S."/>
            <person name="Peters L."/>
            <person name="Mikhailova N."/>
            <person name="Davenport K."/>
            <person name="Detter J.C."/>
            <person name="Han C."/>
            <person name="Tapia R."/>
            <person name="Land M."/>
            <person name="Hauser L."/>
            <person name="Kyrpides N."/>
            <person name="Ivanova N."/>
            <person name="Pagani I."/>
            <person name="Sproer C."/>
            <person name="Anderson I."/>
            <person name="Woyke T."/>
        </authorList>
    </citation>
    <scope>NUCLEOTIDE SEQUENCE</scope>
    <source>
        <strain evidence="1">XH-70</strain>
    </source>
</reference>
<dbReference type="KEGG" id="hru:Halru_2015"/>
<evidence type="ECO:0000313" key="1">
    <source>
        <dbReference type="EMBL" id="AGB16609.1"/>
    </source>
</evidence>
<dbReference type="STRING" id="797302.Halru_2015"/>
<gene>
    <name evidence="1" type="ordered locus">Halru_2015</name>
</gene>
<dbReference type="AlphaFoldDB" id="L0ICW5"/>